<evidence type="ECO:0000313" key="6">
    <source>
        <dbReference type="EMBL" id="PIR03205.1"/>
    </source>
</evidence>
<evidence type="ECO:0000256" key="2">
    <source>
        <dbReference type="ARBA" id="ARBA00022692"/>
    </source>
</evidence>
<dbReference type="GO" id="GO:0016020">
    <property type="term" value="C:membrane"/>
    <property type="evidence" value="ECO:0007669"/>
    <property type="project" value="UniProtKB-SubCell"/>
</dbReference>
<dbReference type="PANTHER" id="PTHR37306">
    <property type="entry name" value="COLICIN V PRODUCTION PROTEIN"/>
    <property type="match status" value="1"/>
</dbReference>
<feature type="transmembrane region" description="Helical" evidence="5">
    <location>
        <begin position="105"/>
        <end position="126"/>
    </location>
</feature>
<dbReference type="AlphaFoldDB" id="A0A2H0N527"/>
<sequence length="179" mass="19917">MGLFDIVLLISIGGFGLFGLWFGLIHTLGSLLGTVAGAYLASRWYDNMVAWVEQITGWDGNWPNIIMFIIAFVVVNRFVGFLFWLAERLFKSLTELPFIASLNRFLGFFLGLFEGMITFGLIFYFIDKFPVGETFMGWVAVSKVVPYTVNTADILLPLIPDAIKNLESAIGLIGGKISI</sequence>
<comment type="caution">
    <text evidence="6">The sequence shown here is derived from an EMBL/GenBank/DDBJ whole genome shotgun (WGS) entry which is preliminary data.</text>
</comment>
<comment type="subcellular location">
    <subcellularLocation>
        <location evidence="1">Membrane</location>
        <topology evidence="1">Multi-pass membrane protein</topology>
    </subcellularLocation>
</comment>
<feature type="transmembrane region" description="Helical" evidence="5">
    <location>
        <begin position="65"/>
        <end position="85"/>
    </location>
</feature>
<dbReference type="PANTHER" id="PTHR37306:SF1">
    <property type="entry name" value="COLICIN V PRODUCTION PROTEIN"/>
    <property type="match status" value="1"/>
</dbReference>
<dbReference type="Pfam" id="PF02674">
    <property type="entry name" value="Colicin_V"/>
    <property type="match status" value="1"/>
</dbReference>
<name>A0A2H0N527_9BACT</name>
<dbReference type="GO" id="GO:0009403">
    <property type="term" value="P:toxin biosynthetic process"/>
    <property type="evidence" value="ECO:0007669"/>
    <property type="project" value="InterPro"/>
</dbReference>
<dbReference type="Proteomes" id="UP000229782">
    <property type="component" value="Unassembled WGS sequence"/>
</dbReference>
<proteinExistence type="predicted"/>
<feature type="transmembrane region" description="Helical" evidence="5">
    <location>
        <begin position="6"/>
        <end position="23"/>
    </location>
</feature>
<organism evidence="6 7">
    <name type="scientific">Candidatus Magasanikbacteria bacterium CG11_big_fil_rev_8_21_14_0_20_43_7</name>
    <dbReference type="NCBI Taxonomy" id="1974654"/>
    <lineage>
        <taxon>Bacteria</taxon>
        <taxon>Candidatus Magasanikiibacteriota</taxon>
    </lineage>
</organism>
<accession>A0A2H0N527</accession>
<evidence type="ECO:0008006" key="8">
    <source>
        <dbReference type="Google" id="ProtNLM"/>
    </source>
</evidence>
<evidence type="ECO:0000256" key="1">
    <source>
        <dbReference type="ARBA" id="ARBA00004141"/>
    </source>
</evidence>
<gene>
    <name evidence="6" type="ORF">COV60_01585</name>
</gene>
<evidence type="ECO:0000256" key="3">
    <source>
        <dbReference type="ARBA" id="ARBA00022989"/>
    </source>
</evidence>
<evidence type="ECO:0000313" key="7">
    <source>
        <dbReference type="Proteomes" id="UP000229782"/>
    </source>
</evidence>
<evidence type="ECO:0000256" key="4">
    <source>
        <dbReference type="ARBA" id="ARBA00023136"/>
    </source>
</evidence>
<keyword evidence="2 5" id="KW-0812">Transmembrane</keyword>
<dbReference type="InterPro" id="IPR003825">
    <property type="entry name" value="Colicin-V_CvpA"/>
</dbReference>
<keyword evidence="4 5" id="KW-0472">Membrane</keyword>
<reference evidence="6 7" key="1">
    <citation type="submission" date="2017-09" db="EMBL/GenBank/DDBJ databases">
        <title>Depth-based differentiation of microbial function through sediment-hosted aquifers and enrichment of novel symbionts in the deep terrestrial subsurface.</title>
        <authorList>
            <person name="Probst A.J."/>
            <person name="Ladd B."/>
            <person name="Jarett J.K."/>
            <person name="Geller-Mcgrath D.E."/>
            <person name="Sieber C.M."/>
            <person name="Emerson J.B."/>
            <person name="Anantharaman K."/>
            <person name="Thomas B.C."/>
            <person name="Malmstrom R."/>
            <person name="Stieglmeier M."/>
            <person name="Klingl A."/>
            <person name="Woyke T."/>
            <person name="Ryan C.M."/>
            <person name="Banfield J.F."/>
        </authorList>
    </citation>
    <scope>NUCLEOTIDE SEQUENCE [LARGE SCALE GENOMIC DNA]</scope>
    <source>
        <strain evidence="6">CG11_big_fil_rev_8_21_14_0_20_43_7</strain>
    </source>
</reference>
<evidence type="ECO:0000256" key="5">
    <source>
        <dbReference type="SAM" id="Phobius"/>
    </source>
</evidence>
<dbReference type="EMBL" id="PCWM01000032">
    <property type="protein sequence ID" value="PIR03205.1"/>
    <property type="molecule type" value="Genomic_DNA"/>
</dbReference>
<keyword evidence="3 5" id="KW-1133">Transmembrane helix</keyword>
<protein>
    <recommendedName>
        <fullName evidence="8">Colicin V production protein</fullName>
    </recommendedName>
</protein>